<proteinExistence type="predicted"/>
<dbReference type="EMBL" id="JAOTOJ010000002">
    <property type="protein sequence ID" value="KAK9407167.1"/>
    <property type="molecule type" value="Genomic_DNA"/>
</dbReference>
<organism evidence="1 2">
    <name type="scientific">Crotalus adamanteus</name>
    <name type="common">Eastern diamondback rattlesnake</name>
    <dbReference type="NCBI Taxonomy" id="8729"/>
    <lineage>
        <taxon>Eukaryota</taxon>
        <taxon>Metazoa</taxon>
        <taxon>Chordata</taxon>
        <taxon>Craniata</taxon>
        <taxon>Vertebrata</taxon>
        <taxon>Euteleostomi</taxon>
        <taxon>Lepidosauria</taxon>
        <taxon>Squamata</taxon>
        <taxon>Bifurcata</taxon>
        <taxon>Unidentata</taxon>
        <taxon>Episquamata</taxon>
        <taxon>Toxicofera</taxon>
        <taxon>Serpentes</taxon>
        <taxon>Colubroidea</taxon>
        <taxon>Viperidae</taxon>
        <taxon>Crotalinae</taxon>
        <taxon>Crotalus</taxon>
    </lineage>
</organism>
<protein>
    <submittedName>
        <fullName evidence="1">Methyltransferase-like 7A-like</fullName>
    </submittedName>
</protein>
<sequence length="60" mass="7064">MDYNTHFRNILLESMAQNTHLQFENFVVGSAKNISSVPKSLWMWWLVRWCFALSTASRLS</sequence>
<dbReference type="GO" id="GO:0032259">
    <property type="term" value="P:methylation"/>
    <property type="evidence" value="ECO:0007669"/>
    <property type="project" value="UniProtKB-KW"/>
</dbReference>
<accession>A0AAW1BYP3</accession>
<reference evidence="1 2" key="1">
    <citation type="journal article" date="2024" name="Proc. Natl. Acad. Sci. U.S.A.">
        <title>The genetic regulatory architecture and epigenomic basis for age-related changes in rattlesnake venom.</title>
        <authorList>
            <person name="Hogan M.P."/>
            <person name="Holding M.L."/>
            <person name="Nystrom G.S."/>
            <person name="Colston T.J."/>
            <person name="Bartlett D.A."/>
            <person name="Mason A.J."/>
            <person name="Ellsworth S.A."/>
            <person name="Rautsaw R.M."/>
            <person name="Lawrence K.C."/>
            <person name="Strickland J.L."/>
            <person name="He B."/>
            <person name="Fraser P."/>
            <person name="Margres M.J."/>
            <person name="Gilbert D.M."/>
            <person name="Gibbs H.L."/>
            <person name="Parkinson C.L."/>
            <person name="Rokyta D.R."/>
        </authorList>
    </citation>
    <scope>NUCLEOTIDE SEQUENCE [LARGE SCALE GENOMIC DNA]</scope>
    <source>
        <strain evidence="1">DRR0105</strain>
    </source>
</reference>
<keyword evidence="1" id="KW-0489">Methyltransferase</keyword>
<dbReference type="Proteomes" id="UP001474421">
    <property type="component" value="Unassembled WGS sequence"/>
</dbReference>
<keyword evidence="2" id="KW-1185">Reference proteome</keyword>
<gene>
    <name evidence="1" type="ORF">NXF25_005941</name>
</gene>
<keyword evidence="1" id="KW-0808">Transferase</keyword>
<comment type="caution">
    <text evidence="1">The sequence shown here is derived from an EMBL/GenBank/DDBJ whole genome shotgun (WGS) entry which is preliminary data.</text>
</comment>
<dbReference type="GO" id="GO:0008168">
    <property type="term" value="F:methyltransferase activity"/>
    <property type="evidence" value="ECO:0007669"/>
    <property type="project" value="UniProtKB-KW"/>
</dbReference>
<dbReference type="AlphaFoldDB" id="A0AAW1BYP3"/>
<evidence type="ECO:0000313" key="1">
    <source>
        <dbReference type="EMBL" id="KAK9407167.1"/>
    </source>
</evidence>
<name>A0AAW1BYP3_CROAD</name>
<evidence type="ECO:0000313" key="2">
    <source>
        <dbReference type="Proteomes" id="UP001474421"/>
    </source>
</evidence>